<proteinExistence type="predicted"/>
<dbReference type="SMART" id="SM00186">
    <property type="entry name" value="FBG"/>
    <property type="match status" value="2"/>
</dbReference>
<dbReference type="Gene3D" id="3.90.215.10">
    <property type="entry name" value="Gamma Fibrinogen, chain A, domain 1"/>
    <property type="match status" value="2"/>
</dbReference>
<evidence type="ECO:0000256" key="5">
    <source>
        <dbReference type="ARBA" id="ARBA00022737"/>
    </source>
</evidence>
<evidence type="ECO:0000259" key="9">
    <source>
        <dbReference type="PROSITE" id="PS50853"/>
    </source>
</evidence>
<evidence type="ECO:0000313" key="11">
    <source>
        <dbReference type="EMBL" id="RXM92332.1"/>
    </source>
</evidence>
<dbReference type="EMBL" id="SCEB01006481">
    <property type="protein sequence ID" value="RXM92332.1"/>
    <property type="molecule type" value="Genomic_DNA"/>
</dbReference>
<dbReference type="FunFam" id="3.90.215.10:FF:000001">
    <property type="entry name" value="Tenascin isoform 1"/>
    <property type="match status" value="1"/>
</dbReference>
<dbReference type="InterPro" id="IPR002181">
    <property type="entry name" value="Fibrinogen_a/b/g_C_dom"/>
</dbReference>
<dbReference type="NCBIfam" id="NF040941">
    <property type="entry name" value="GGGWT_bact"/>
    <property type="match status" value="1"/>
</dbReference>
<dbReference type="PANTHER" id="PTHR46708:SF1">
    <property type="entry name" value="TENASCIN"/>
    <property type="match status" value="1"/>
</dbReference>
<evidence type="ECO:0000313" key="12">
    <source>
        <dbReference type="Proteomes" id="UP000289886"/>
    </source>
</evidence>
<dbReference type="PANTHER" id="PTHR46708">
    <property type="entry name" value="TENASCIN"/>
    <property type="match status" value="1"/>
</dbReference>
<dbReference type="GO" id="GO:0031175">
    <property type="term" value="P:neuron projection development"/>
    <property type="evidence" value="ECO:0007669"/>
    <property type="project" value="TreeGrafter"/>
</dbReference>
<evidence type="ECO:0000256" key="2">
    <source>
        <dbReference type="ARBA" id="ARBA00022530"/>
    </source>
</evidence>
<dbReference type="InterPro" id="IPR003961">
    <property type="entry name" value="FN3_dom"/>
</dbReference>
<evidence type="ECO:0000256" key="6">
    <source>
        <dbReference type="ARBA" id="ARBA00023157"/>
    </source>
</evidence>
<keyword evidence="7" id="KW-0325">Glycoprotein</keyword>
<keyword evidence="5" id="KW-0677">Repeat</keyword>
<dbReference type="InterPro" id="IPR013783">
    <property type="entry name" value="Ig-like_fold"/>
</dbReference>
<dbReference type="InterPro" id="IPR014716">
    <property type="entry name" value="Fibrinogen_a/b/g_C_1"/>
</dbReference>
<dbReference type="PROSITE" id="PS51406">
    <property type="entry name" value="FIBRINOGEN_C_2"/>
    <property type="match status" value="2"/>
</dbReference>
<feature type="domain" description="Fibronectin type-III" evidence="9">
    <location>
        <begin position="87"/>
        <end position="175"/>
    </location>
</feature>
<organism evidence="11 12">
    <name type="scientific">Acipenser ruthenus</name>
    <name type="common">Sterlet sturgeon</name>
    <dbReference type="NCBI Taxonomy" id="7906"/>
    <lineage>
        <taxon>Eukaryota</taxon>
        <taxon>Metazoa</taxon>
        <taxon>Chordata</taxon>
        <taxon>Craniata</taxon>
        <taxon>Vertebrata</taxon>
        <taxon>Euteleostomi</taxon>
        <taxon>Actinopterygii</taxon>
        <taxon>Chondrostei</taxon>
        <taxon>Acipenseriformes</taxon>
        <taxon>Acipenseridae</taxon>
        <taxon>Acipenser</taxon>
    </lineage>
</organism>
<dbReference type="SUPFAM" id="SSF49265">
    <property type="entry name" value="Fibronectin type III"/>
    <property type="match status" value="4"/>
</dbReference>
<dbReference type="SUPFAM" id="SSF56496">
    <property type="entry name" value="Fibrinogen C-terminal domain-like"/>
    <property type="match status" value="2"/>
</dbReference>
<dbReference type="GO" id="GO:0030155">
    <property type="term" value="P:regulation of cell adhesion"/>
    <property type="evidence" value="ECO:0007669"/>
    <property type="project" value="TreeGrafter"/>
</dbReference>
<feature type="compositionally biased region" description="Basic and acidic residues" evidence="8">
    <location>
        <begin position="629"/>
        <end position="638"/>
    </location>
</feature>
<comment type="subcellular location">
    <subcellularLocation>
        <location evidence="1">Secreted</location>
        <location evidence="1">Extracellular space</location>
        <location evidence="1">Extracellular matrix</location>
    </subcellularLocation>
</comment>
<dbReference type="Pfam" id="PF00041">
    <property type="entry name" value="fn3"/>
    <property type="match status" value="2"/>
</dbReference>
<keyword evidence="4" id="KW-0732">Signal</keyword>
<evidence type="ECO:0000259" key="10">
    <source>
        <dbReference type="PROSITE" id="PS51406"/>
    </source>
</evidence>
<dbReference type="PROSITE" id="PS50853">
    <property type="entry name" value="FN3"/>
    <property type="match status" value="2"/>
</dbReference>
<comment type="caution">
    <text evidence="11">The sequence shown here is derived from an EMBL/GenBank/DDBJ whole genome shotgun (WGS) entry which is preliminary data.</text>
</comment>
<dbReference type="SMART" id="SM00060">
    <property type="entry name" value="FN3"/>
    <property type="match status" value="3"/>
</dbReference>
<protein>
    <submittedName>
        <fullName evidence="11">Tenascin</fullName>
    </submittedName>
</protein>
<feature type="region of interest" description="Disordered" evidence="8">
    <location>
        <begin position="618"/>
        <end position="638"/>
    </location>
</feature>
<feature type="domain" description="Fibrinogen C-terminal" evidence="10">
    <location>
        <begin position="173"/>
        <end position="295"/>
    </location>
</feature>
<keyword evidence="6" id="KW-1015">Disulfide bond</keyword>
<accession>A0A444UW05</accession>
<evidence type="ECO:0000256" key="7">
    <source>
        <dbReference type="ARBA" id="ARBA00023180"/>
    </source>
</evidence>
<sequence length="638" mass="70624">MSRSEQKQDTNSALNGFRQHNDIRNEMAASTAPGRVPPMMERVSGNTVEFGMSALRPATRYTVRVYAVSGSLQSAVSTTEFTTAVDAPRDLSASNVQTESAVLTWKAPRASITGYILIFTSADGKVKEVVLGPSTTSYNLAQLSASTQYTVRLQALAGPERSKIVRTQFTTTGLLYRHPRDCSQALLNGETSSGLYTIYLKGEESQPVQVIVRRQNGKLQFYRNWKNYTAGFGDMNDEFWLGLDSLHKITSSGQYELRVDLRDRGESAYAQYDKFTISDPRSRYKINVGGYSGTAVPPMMERVSGNTVEFGMSALRPATRYTVRVYAVSGSLQSAVSTTEFTTAVDAPRDLSASNVQTESAVLTWKAPRASITGYILIFTSADGKVKEVVLGPSTTSYNLAQLSASTQYTVRLQALAGPERSKIVRTQFTTTGLLYRHPRDCSQALLNGETSSGLYTIYLKGEESQPVQVYCDMATDGGGWIVIVRRQNGKLQFYRNWKNYTAGFGDMNDEFWLGLDSLHKITSSGQYELRVDLRDRGESAYAQYDKFTISDPRSRYKINVGGYSGTAGDSMSYHQGRPFSTYDKDNDIAVTNCALSYKGAFWYKNCHRVNLMGRYGDDNHSQVSTTQPEKHAAGGFL</sequence>
<keyword evidence="2" id="KW-0272">Extracellular matrix</keyword>
<dbReference type="FunFam" id="2.60.40.10:FF:000099">
    <property type="entry name" value="Fibronectin 1"/>
    <property type="match status" value="2"/>
</dbReference>
<evidence type="ECO:0000256" key="1">
    <source>
        <dbReference type="ARBA" id="ARBA00004498"/>
    </source>
</evidence>
<keyword evidence="3" id="KW-0245">EGF-like domain</keyword>
<evidence type="ECO:0000256" key="3">
    <source>
        <dbReference type="ARBA" id="ARBA00022536"/>
    </source>
</evidence>
<feature type="domain" description="Fibrinogen C-terminal" evidence="10">
    <location>
        <begin position="433"/>
        <end position="638"/>
    </location>
</feature>
<dbReference type="InterPro" id="IPR036116">
    <property type="entry name" value="FN3_sf"/>
</dbReference>
<dbReference type="InterPro" id="IPR050991">
    <property type="entry name" value="ECM_Regulatory_Proteins"/>
</dbReference>
<dbReference type="Proteomes" id="UP000289886">
    <property type="component" value="Unassembled WGS sequence"/>
</dbReference>
<dbReference type="GO" id="GO:0005615">
    <property type="term" value="C:extracellular space"/>
    <property type="evidence" value="ECO:0007669"/>
    <property type="project" value="TreeGrafter"/>
</dbReference>
<evidence type="ECO:0000256" key="8">
    <source>
        <dbReference type="SAM" id="MobiDB-lite"/>
    </source>
</evidence>
<dbReference type="InterPro" id="IPR036056">
    <property type="entry name" value="Fibrinogen-like_C"/>
</dbReference>
<dbReference type="Gene3D" id="2.60.40.10">
    <property type="entry name" value="Immunoglobulins"/>
    <property type="match status" value="3"/>
</dbReference>
<feature type="domain" description="Fibronectin type-III" evidence="9">
    <location>
        <begin position="347"/>
        <end position="435"/>
    </location>
</feature>
<gene>
    <name evidence="11" type="ORF">EOD39_20246</name>
</gene>
<dbReference type="AlphaFoldDB" id="A0A444UW05"/>
<keyword evidence="12" id="KW-1185">Reference proteome</keyword>
<feature type="region of interest" description="Disordered" evidence="8">
    <location>
        <begin position="1"/>
        <end position="22"/>
    </location>
</feature>
<dbReference type="CDD" id="cd00063">
    <property type="entry name" value="FN3"/>
    <property type="match status" value="2"/>
</dbReference>
<dbReference type="CDD" id="cd00087">
    <property type="entry name" value="FReD"/>
    <property type="match status" value="1"/>
</dbReference>
<evidence type="ECO:0000256" key="4">
    <source>
        <dbReference type="ARBA" id="ARBA00022729"/>
    </source>
</evidence>
<dbReference type="Pfam" id="PF00147">
    <property type="entry name" value="Fibrinogen_C"/>
    <property type="match status" value="2"/>
</dbReference>
<keyword evidence="2" id="KW-0964">Secreted</keyword>
<name>A0A444UW05_ACIRT</name>
<reference evidence="11 12" key="1">
    <citation type="submission" date="2019-01" db="EMBL/GenBank/DDBJ databases">
        <title>Draft Genome and Complete Hox-Cluster Characterization of the Sterlet Sturgeon (Acipenser ruthenus).</title>
        <authorList>
            <person name="Wei Q."/>
        </authorList>
    </citation>
    <scope>NUCLEOTIDE SEQUENCE [LARGE SCALE GENOMIC DNA]</scope>
    <source>
        <strain evidence="11">WHYD16114868_AA</strain>
        <tissue evidence="11">Blood</tissue>
    </source>
</reference>